<name>A0A916YEI3_9SPHN</name>
<reference evidence="2 3" key="1">
    <citation type="journal article" date="2014" name="Int. J. Syst. Evol. Microbiol.">
        <title>Complete genome sequence of Corynebacterium casei LMG S-19264T (=DSM 44701T), isolated from a smear-ripened cheese.</title>
        <authorList>
            <consortium name="US DOE Joint Genome Institute (JGI-PGF)"/>
            <person name="Walter F."/>
            <person name="Albersmeier A."/>
            <person name="Kalinowski J."/>
            <person name="Ruckert C."/>
        </authorList>
    </citation>
    <scope>NUCLEOTIDE SEQUENCE [LARGE SCALE GENOMIC DNA]</scope>
    <source>
        <strain evidence="2 3">CGMCC 1.15358</strain>
    </source>
</reference>
<keyword evidence="1" id="KW-0812">Transmembrane</keyword>
<feature type="transmembrane region" description="Helical" evidence="1">
    <location>
        <begin position="154"/>
        <end position="176"/>
    </location>
</feature>
<evidence type="ECO:0000256" key="1">
    <source>
        <dbReference type="SAM" id="Phobius"/>
    </source>
</evidence>
<protein>
    <submittedName>
        <fullName evidence="2">Uncharacterized protein</fullName>
    </submittedName>
</protein>
<feature type="transmembrane region" description="Helical" evidence="1">
    <location>
        <begin position="58"/>
        <end position="80"/>
    </location>
</feature>
<organism evidence="2 3">
    <name type="scientific">Croceicoccus pelagius</name>
    <dbReference type="NCBI Taxonomy" id="1703341"/>
    <lineage>
        <taxon>Bacteria</taxon>
        <taxon>Pseudomonadati</taxon>
        <taxon>Pseudomonadota</taxon>
        <taxon>Alphaproteobacteria</taxon>
        <taxon>Sphingomonadales</taxon>
        <taxon>Erythrobacteraceae</taxon>
        <taxon>Croceicoccus</taxon>
    </lineage>
</organism>
<keyword evidence="3" id="KW-1185">Reference proteome</keyword>
<dbReference type="Proteomes" id="UP000598997">
    <property type="component" value="Unassembled WGS sequence"/>
</dbReference>
<feature type="transmembrane region" description="Helical" evidence="1">
    <location>
        <begin position="16"/>
        <end position="38"/>
    </location>
</feature>
<keyword evidence="1" id="KW-0472">Membrane</keyword>
<evidence type="ECO:0000313" key="2">
    <source>
        <dbReference type="EMBL" id="GGD41643.1"/>
    </source>
</evidence>
<accession>A0A916YEI3</accession>
<dbReference type="EMBL" id="BMIO01000004">
    <property type="protein sequence ID" value="GGD41643.1"/>
    <property type="molecule type" value="Genomic_DNA"/>
</dbReference>
<gene>
    <name evidence="2" type="ORF">GCM10010989_14560</name>
</gene>
<evidence type="ECO:0000313" key="3">
    <source>
        <dbReference type="Proteomes" id="UP000598997"/>
    </source>
</evidence>
<sequence>MQDDNPDRPGRGQMTAIAISVALAMIVFFAVAAFAVLHPDSTFYLRDPQHRRVAIDRGTGQTVFAVILGSFALAATVVACRMVRTLRALPVAEAEDTLPAGETLRWIGRPGWRTFRGPRAVVLPIALGLLILLGMWLQSSATGATGFGEGLRRMFFPLMVTLCYAVPVLVMGLPLVRTWLRDMFGHGSVTRSRVVWISPLRRAVYREVAGDRIVDAWRNADSGERGSITLVTGEPGDVRHVYLDHLPDPDGAFAAVEHLARYS</sequence>
<keyword evidence="1" id="KW-1133">Transmembrane helix</keyword>
<dbReference type="AlphaFoldDB" id="A0A916YEI3"/>
<proteinExistence type="predicted"/>
<feature type="transmembrane region" description="Helical" evidence="1">
    <location>
        <begin position="120"/>
        <end position="139"/>
    </location>
</feature>
<comment type="caution">
    <text evidence="2">The sequence shown here is derived from an EMBL/GenBank/DDBJ whole genome shotgun (WGS) entry which is preliminary data.</text>
</comment>